<protein>
    <submittedName>
        <fullName evidence="1">Uncharacterized protein</fullName>
    </submittedName>
</protein>
<dbReference type="Proteomes" id="UP000184304">
    <property type="component" value="Unassembled WGS sequence"/>
</dbReference>
<name>A0A1L9MTY7_ASPTC</name>
<proteinExistence type="predicted"/>
<reference evidence="2" key="1">
    <citation type="journal article" date="2017" name="Genome Biol.">
        <title>Comparative genomics reveals high biological diversity and specific adaptations in the industrially and medically important fungal genus Aspergillus.</title>
        <authorList>
            <person name="de Vries R.P."/>
            <person name="Riley R."/>
            <person name="Wiebenga A."/>
            <person name="Aguilar-Osorio G."/>
            <person name="Amillis S."/>
            <person name="Uchima C.A."/>
            <person name="Anderluh G."/>
            <person name="Asadollahi M."/>
            <person name="Askin M."/>
            <person name="Barry K."/>
            <person name="Battaglia E."/>
            <person name="Bayram O."/>
            <person name="Benocci T."/>
            <person name="Braus-Stromeyer S.A."/>
            <person name="Caldana C."/>
            <person name="Canovas D."/>
            <person name="Cerqueira G.C."/>
            <person name="Chen F."/>
            <person name="Chen W."/>
            <person name="Choi C."/>
            <person name="Clum A."/>
            <person name="Dos Santos R.A."/>
            <person name="Damasio A.R."/>
            <person name="Diallinas G."/>
            <person name="Emri T."/>
            <person name="Fekete E."/>
            <person name="Flipphi M."/>
            <person name="Freyberg S."/>
            <person name="Gallo A."/>
            <person name="Gournas C."/>
            <person name="Habgood R."/>
            <person name="Hainaut M."/>
            <person name="Harispe M.L."/>
            <person name="Henrissat B."/>
            <person name="Hilden K.S."/>
            <person name="Hope R."/>
            <person name="Hossain A."/>
            <person name="Karabika E."/>
            <person name="Karaffa L."/>
            <person name="Karanyi Z."/>
            <person name="Krasevec N."/>
            <person name="Kuo A."/>
            <person name="Kusch H."/>
            <person name="LaButti K."/>
            <person name="Lagendijk E.L."/>
            <person name="Lapidus A."/>
            <person name="Levasseur A."/>
            <person name="Lindquist E."/>
            <person name="Lipzen A."/>
            <person name="Logrieco A.F."/>
            <person name="MacCabe A."/>
            <person name="Maekelae M.R."/>
            <person name="Malavazi I."/>
            <person name="Melin P."/>
            <person name="Meyer V."/>
            <person name="Mielnichuk N."/>
            <person name="Miskei M."/>
            <person name="Molnar A.P."/>
            <person name="Mule G."/>
            <person name="Ngan C.Y."/>
            <person name="Orejas M."/>
            <person name="Orosz E."/>
            <person name="Ouedraogo J.P."/>
            <person name="Overkamp K.M."/>
            <person name="Park H.-S."/>
            <person name="Perrone G."/>
            <person name="Piumi F."/>
            <person name="Punt P.J."/>
            <person name="Ram A.F."/>
            <person name="Ramon A."/>
            <person name="Rauscher S."/>
            <person name="Record E."/>
            <person name="Riano-Pachon D.M."/>
            <person name="Robert V."/>
            <person name="Roehrig J."/>
            <person name="Ruller R."/>
            <person name="Salamov A."/>
            <person name="Salih N.S."/>
            <person name="Samson R.A."/>
            <person name="Sandor E."/>
            <person name="Sanguinetti M."/>
            <person name="Schuetze T."/>
            <person name="Sepcic K."/>
            <person name="Shelest E."/>
            <person name="Sherlock G."/>
            <person name="Sophianopoulou V."/>
            <person name="Squina F.M."/>
            <person name="Sun H."/>
            <person name="Susca A."/>
            <person name="Todd R.B."/>
            <person name="Tsang A."/>
            <person name="Unkles S.E."/>
            <person name="van de Wiele N."/>
            <person name="van Rossen-Uffink D."/>
            <person name="Oliveira J.V."/>
            <person name="Vesth T.C."/>
            <person name="Visser J."/>
            <person name="Yu J.-H."/>
            <person name="Zhou M."/>
            <person name="Andersen M.R."/>
            <person name="Archer D.B."/>
            <person name="Baker S.E."/>
            <person name="Benoit I."/>
            <person name="Brakhage A.A."/>
            <person name="Braus G.H."/>
            <person name="Fischer R."/>
            <person name="Frisvad J.C."/>
            <person name="Goldman G.H."/>
            <person name="Houbraken J."/>
            <person name="Oakley B."/>
            <person name="Pocsi I."/>
            <person name="Scazzocchio C."/>
            <person name="Seiboth B."/>
            <person name="vanKuyk P.A."/>
            <person name="Wortman J."/>
            <person name="Dyer P.S."/>
            <person name="Grigoriev I.V."/>
        </authorList>
    </citation>
    <scope>NUCLEOTIDE SEQUENCE [LARGE SCALE GENOMIC DNA]</scope>
    <source>
        <strain evidence="2">CBS 134.48</strain>
    </source>
</reference>
<dbReference type="AlphaFoldDB" id="A0A1L9MTY7"/>
<accession>A0A1L9MTY7</accession>
<dbReference type="OrthoDB" id="3582307at2759"/>
<gene>
    <name evidence="1" type="ORF">ASPTUDRAFT_179003</name>
</gene>
<dbReference type="EMBL" id="KV878207">
    <property type="protein sequence ID" value="OJI80516.1"/>
    <property type="molecule type" value="Genomic_DNA"/>
</dbReference>
<dbReference type="VEuPathDB" id="FungiDB:ASPTUDRAFT_179003"/>
<keyword evidence="2" id="KW-1185">Reference proteome</keyword>
<organism evidence="1 2">
    <name type="scientific">Aspergillus tubingensis (strain CBS 134.48)</name>
    <dbReference type="NCBI Taxonomy" id="767770"/>
    <lineage>
        <taxon>Eukaryota</taxon>
        <taxon>Fungi</taxon>
        <taxon>Dikarya</taxon>
        <taxon>Ascomycota</taxon>
        <taxon>Pezizomycotina</taxon>
        <taxon>Eurotiomycetes</taxon>
        <taxon>Eurotiomycetidae</taxon>
        <taxon>Eurotiales</taxon>
        <taxon>Aspergillaceae</taxon>
        <taxon>Aspergillus</taxon>
        <taxon>Aspergillus subgen. Circumdati</taxon>
    </lineage>
</organism>
<dbReference type="OMA" id="RWGFYRT"/>
<evidence type="ECO:0000313" key="2">
    <source>
        <dbReference type="Proteomes" id="UP000184304"/>
    </source>
</evidence>
<evidence type="ECO:0000313" key="1">
    <source>
        <dbReference type="EMBL" id="OJI80516.1"/>
    </source>
</evidence>
<sequence>MSSKLRQKWHTFLNLPRQSNITWHKSRLIEELSERRKATTPLARLSETSDVLFTISRAEHDGFPIPFRPAWSRTYNALAIIYMLGKFTSRWYFYRVAAYFAGKHDWRGVREVVNPRKGTKLDEVADRHGIDKMKFGRVGRRLLWALPVLP</sequence>